<dbReference type="eggNOG" id="ENOG5032XPF">
    <property type="taxonomic scope" value="Bacteria"/>
</dbReference>
<dbReference type="EMBL" id="CP016534">
    <property type="protein sequence ID" value="ANU09469.1"/>
    <property type="molecule type" value="Genomic_DNA"/>
</dbReference>
<proteinExistence type="predicted"/>
<evidence type="ECO:0000256" key="1">
    <source>
        <dbReference type="SAM" id="Phobius"/>
    </source>
</evidence>
<evidence type="ECO:0000313" key="3">
    <source>
        <dbReference type="EMBL" id="EIM06244.1"/>
    </source>
</evidence>
<dbReference type="EMBL" id="AJYB01000033">
    <property type="protein sequence ID" value="EIM06244.1"/>
    <property type="molecule type" value="Genomic_DNA"/>
</dbReference>
<keyword evidence="1" id="KW-0812">Transmembrane</keyword>
<dbReference type="AlphaFoldDB" id="A0A1C7DD78"/>
<keyword evidence="5" id="KW-1185">Reference proteome</keyword>
<reference evidence="2" key="3">
    <citation type="submission" date="2016-10" db="EMBL/GenBank/DDBJ databases">
        <authorList>
            <person name="See-Too W.S."/>
        </authorList>
    </citation>
    <scope>NUCLEOTIDE SEQUENCE</scope>
    <source>
        <strain evidence="2">DSM 14505</strain>
    </source>
</reference>
<dbReference type="KEGG" id="pana:BBH88_03665"/>
<keyword evidence="1" id="KW-0472">Membrane</keyword>
<dbReference type="NCBIfam" id="NF038403">
    <property type="entry name" value="perm_prefix_1"/>
    <property type="match status" value="1"/>
</dbReference>
<dbReference type="InterPro" id="IPR047928">
    <property type="entry name" value="Perm_prefix_1"/>
</dbReference>
<keyword evidence="1" id="KW-1133">Transmembrane helix</keyword>
<protein>
    <submittedName>
        <fullName evidence="3">Uncharacterized protein</fullName>
    </submittedName>
</protein>
<sequence>MKQIEAYVEEVYQGVSGNKKEMNESKAEMKTHLLEAVHELKSEGRPEKEAIEVAIERFGGKQEMRYVVSELFKAQKIFAKWMLSFAIAVLILSLTAFGFLSAFEAENSSENSEVASAVLKILKSSGPLTESMKEEITTLIDGTDQISEVKIYNISDIGPNSVIGYVEKTAPQYQYNKSVWSPVWLLANFYPYGVDDGNQWYVELKTRLIGNWMGIIVFSGLAVYATLFTIWTTINAYHHKRLSIAWIIVFALFNIAGYLVYILIVKRKATFN</sequence>
<dbReference type="RefSeq" id="WP_006830329.1">
    <property type="nucleotide sequence ID" value="NZ_AJYB01000033.1"/>
</dbReference>
<accession>A0A1C7DD78</accession>
<dbReference type="Proteomes" id="UP000092661">
    <property type="component" value="Chromosome"/>
</dbReference>
<evidence type="ECO:0000313" key="5">
    <source>
        <dbReference type="Proteomes" id="UP000092661"/>
    </source>
</evidence>
<gene>
    <name evidence="3" type="ORF">A1A1_11777</name>
    <name evidence="2" type="ORF">BBH88_03665</name>
</gene>
<feature type="transmembrane region" description="Helical" evidence="1">
    <location>
        <begin position="81"/>
        <end position="103"/>
    </location>
</feature>
<evidence type="ECO:0000313" key="4">
    <source>
        <dbReference type="Proteomes" id="UP000004725"/>
    </source>
</evidence>
<dbReference type="OrthoDB" id="9816425at2"/>
<reference evidence="5" key="2">
    <citation type="submission" date="2016-07" db="EMBL/GenBank/DDBJ databases">
        <authorList>
            <person name="See-Too W.S."/>
        </authorList>
    </citation>
    <scope>NUCLEOTIDE SEQUENCE [LARGE SCALE GENOMIC DNA]</scope>
    <source>
        <strain evidence="5">DSM 14505</strain>
    </source>
</reference>
<feature type="transmembrane region" description="Helical" evidence="1">
    <location>
        <begin position="209"/>
        <end position="231"/>
    </location>
</feature>
<dbReference type="Proteomes" id="UP000004725">
    <property type="component" value="Unassembled WGS sequence"/>
</dbReference>
<reference evidence="3 4" key="1">
    <citation type="journal article" date="2012" name="J. Bacteriol.">
        <title>Genome Sequence of the Antarctic Psychrophile Bacterium Planococcus antarcticus DSM 14505.</title>
        <authorList>
            <person name="Margolles A."/>
            <person name="Gueimonde M."/>
            <person name="Sanchez B."/>
        </authorList>
    </citation>
    <scope>NUCLEOTIDE SEQUENCE [LARGE SCALE GENOMIC DNA]</scope>
    <source>
        <strain evidence="3 4">DSM 14505</strain>
    </source>
</reference>
<feature type="transmembrane region" description="Helical" evidence="1">
    <location>
        <begin position="243"/>
        <end position="264"/>
    </location>
</feature>
<organism evidence="3 4">
    <name type="scientific">Planococcus antarcticus DSM 14505</name>
    <dbReference type="NCBI Taxonomy" id="1185653"/>
    <lineage>
        <taxon>Bacteria</taxon>
        <taxon>Bacillati</taxon>
        <taxon>Bacillota</taxon>
        <taxon>Bacilli</taxon>
        <taxon>Bacillales</taxon>
        <taxon>Caryophanaceae</taxon>
        <taxon>Planococcus</taxon>
    </lineage>
</organism>
<name>A0A1C7DD78_9BACL</name>
<evidence type="ECO:0000313" key="2">
    <source>
        <dbReference type="EMBL" id="ANU09469.1"/>
    </source>
</evidence>